<protein>
    <recommendedName>
        <fullName evidence="1">AAA-ATPase-like domain-containing protein</fullName>
    </recommendedName>
</protein>
<evidence type="ECO:0000313" key="2">
    <source>
        <dbReference type="EMBL" id="PDW04068.1"/>
    </source>
</evidence>
<feature type="domain" description="AAA-ATPase-like" evidence="1">
    <location>
        <begin position="1"/>
        <end position="66"/>
    </location>
</feature>
<evidence type="ECO:0000259" key="1">
    <source>
        <dbReference type="Pfam" id="PF09820"/>
    </source>
</evidence>
<comment type="caution">
    <text evidence="2">The sequence shown here is derived from an EMBL/GenBank/DDBJ whole genome shotgun (WGS) entry which is preliminary data.</text>
</comment>
<dbReference type="Proteomes" id="UP000220527">
    <property type="component" value="Unassembled WGS sequence"/>
</dbReference>
<keyword evidence="3" id="KW-1185">Reference proteome</keyword>
<dbReference type="AlphaFoldDB" id="A0A2A6RMF9"/>
<dbReference type="EMBL" id="NQWI01000016">
    <property type="protein sequence ID" value="PDW04068.1"/>
    <property type="molecule type" value="Genomic_DNA"/>
</dbReference>
<evidence type="ECO:0000313" key="3">
    <source>
        <dbReference type="Proteomes" id="UP000220527"/>
    </source>
</evidence>
<organism evidence="2 3">
    <name type="scientific">Candidatus Viridilinea mediisalina</name>
    <dbReference type="NCBI Taxonomy" id="2024553"/>
    <lineage>
        <taxon>Bacteria</taxon>
        <taxon>Bacillati</taxon>
        <taxon>Chloroflexota</taxon>
        <taxon>Chloroflexia</taxon>
        <taxon>Chloroflexales</taxon>
        <taxon>Chloroflexineae</taxon>
        <taxon>Oscillochloridaceae</taxon>
        <taxon>Candidatus Viridilinea</taxon>
    </lineage>
</organism>
<gene>
    <name evidence="2" type="ORF">CJ255_05715</name>
</gene>
<reference evidence="3" key="1">
    <citation type="submission" date="2017-08" db="EMBL/GenBank/DDBJ databases">
        <authorList>
            <person name="Grouzdev D.S."/>
            <person name="Gaisin V.A."/>
            <person name="Rysina M.S."/>
            <person name="Gorlenko V.M."/>
        </authorList>
    </citation>
    <scope>NUCLEOTIDE SEQUENCE [LARGE SCALE GENOMIC DNA]</scope>
    <source>
        <strain evidence="3">Kir15-3F</strain>
    </source>
</reference>
<sequence>MLENYYDLAKATEFERLFGNLAVRQNPTPRRNSYFVLRWAFSLVSPQGEVAEIGQALHAHMNARIQVVDTRP</sequence>
<dbReference type="Pfam" id="PF09820">
    <property type="entry name" value="AAA-ATPase_like"/>
    <property type="match status" value="1"/>
</dbReference>
<proteinExistence type="predicted"/>
<accession>A0A2A6RMF9</accession>
<dbReference type="InterPro" id="IPR018631">
    <property type="entry name" value="AAA-ATPase-like_dom"/>
</dbReference>
<name>A0A2A6RMF9_9CHLR</name>